<sequence length="71" mass="8817">MYNYKESPDISPKIILEKEFSYKWKKEEIKKFEEKWQLLIKMMENREASFEEISELKNEKKKIFSKISNHK</sequence>
<comment type="caution">
    <text evidence="1">The sequence shown here is derived from an EMBL/GenBank/DDBJ whole genome shotgun (WGS) entry which is preliminary data.</text>
</comment>
<evidence type="ECO:0000313" key="1">
    <source>
        <dbReference type="EMBL" id="PHH99770.1"/>
    </source>
</evidence>
<dbReference type="EMBL" id="NIRK01000001">
    <property type="protein sequence ID" value="PHH99770.1"/>
    <property type="molecule type" value="Genomic_DNA"/>
</dbReference>
<reference evidence="1 2" key="1">
    <citation type="submission" date="2017-06" db="EMBL/GenBank/DDBJ databases">
        <title>Draft genome sequence of Fusobacterium nucleatum subsp. polymorphum KCOM 1248 (=ChDC F113).</title>
        <authorList>
            <person name="Kook J.-K."/>
            <person name="Park S.-N."/>
            <person name="Lim Y.K."/>
            <person name="Roh H."/>
        </authorList>
    </citation>
    <scope>NUCLEOTIDE SEQUENCE [LARGE SCALE GENOMIC DNA]</scope>
    <source>
        <strain evidence="2">KCOM 1248 (ChDC F113)</strain>
    </source>
</reference>
<protein>
    <submittedName>
        <fullName evidence="1">Uncharacterized protein</fullName>
    </submittedName>
</protein>
<gene>
    <name evidence="1" type="ORF">CA836_08970</name>
</gene>
<organism evidence="1 2">
    <name type="scientific">Fusobacterium nucleatum subsp. polymorphum</name>
    <name type="common">Fusobacterium polymorphum</name>
    <dbReference type="NCBI Taxonomy" id="76857"/>
    <lineage>
        <taxon>Bacteria</taxon>
        <taxon>Fusobacteriati</taxon>
        <taxon>Fusobacteriota</taxon>
        <taxon>Fusobacteriia</taxon>
        <taxon>Fusobacteriales</taxon>
        <taxon>Fusobacteriaceae</taxon>
        <taxon>Fusobacterium</taxon>
    </lineage>
</organism>
<dbReference type="Proteomes" id="UP000223525">
    <property type="component" value="Unassembled WGS sequence"/>
</dbReference>
<dbReference type="AlphaFoldDB" id="A0A2C6B6E6"/>
<dbReference type="Gene3D" id="3.40.50.300">
    <property type="entry name" value="P-loop containing nucleotide triphosphate hydrolases"/>
    <property type="match status" value="1"/>
</dbReference>
<name>A0A2C6B6E6_FUSNP</name>
<proteinExistence type="predicted"/>
<evidence type="ECO:0000313" key="2">
    <source>
        <dbReference type="Proteomes" id="UP000223525"/>
    </source>
</evidence>
<accession>A0A2C6B6E6</accession>
<dbReference type="InterPro" id="IPR027417">
    <property type="entry name" value="P-loop_NTPase"/>
</dbReference>